<evidence type="ECO:0000313" key="9">
    <source>
        <dbReference type="EMBL" id="RTR25311.1"/>
    </source>
</evidence>
<dbReference type="GO" id="GO:0046872">
    <property type="term" value="F:metal ion binding"/>
    <property type="evidence" value="ECO:0007669"/>
    <property type="project" value="UniProtKB-KW"/>
</dbReference>
<dbReference type="AlphaFoldDB" id="A0A431VQ54"/>
<evidence type="ECO:0000313" key="10">
    <source>
        <dbReference type="Proteomes" id="UP000277766"/>
    </source>
</evidence>
<dbReference type="PANTHER" id="PTHR33653:SF1">
    <property type="entry name" value="RIBONUCLEASE VAPC2"/>
    <property type="match status" value="1"/>
</dbReference>
<evidence type="ECO:0000256" key="7">
    <source>
        <dbReference type="ARBA" id="ARBA00038093"/>
    </source>
</evidence>
<comment type="similarity">
    <text evidence="7">Belongs to the PINc/VapC protein family.</text>
</comment>
<dbReference type="GO" id="GO:0016787">
    <property type="term" value="F:hydrolase activity"/>
    <property type="evidence" value="ECO:0007669"/>
    <property type="project" value="UniProtKB-KW"/>
</dbReference>
<keyword evidence="6" id="KW-0460">Magnesium</keyword>
<evidence type="ECO:0000259" key="8">
    <source>
        <dbReference type="Pfam" id="PF01850"/>
    </source>
</evidence>
<keyword evidence="2" id="KW-1277">Toxin-antitoxin system</keyword>
<keyword evidence="3" id="KW-0540">Nuclease</keyword>
<accession>A0A431VQ54</accession>
<protein>
    <submittedName>
        <fullName evidence="9">Type II toxin-antitoxin system VapC family toxin</fullName>
    </submittedName>
</protein>
<gene>
    <name evidence="9" type="ORF">EJ104_11440</name>
</gene>
<keyword evidence="10" id="KW-1185">Reference proteome</keyword>
<feature type="domain" description="PIN" evidence="8">
    <location>
        <begin position="3"/>
        <end position="131"/>
    </location>
</feature>
<keyword evidence="4" id="KW-0479">Metal-binding</keyword>
<dbReference type="SUPFAM" id="SSF88723">
    <property type="entry name" value="PIN domain-like"/>
    <property type="match status" value="1"/>
</dbReference>
<evidence type="ECO:0000256" key="5">
    <source>
        <dbReference type="ARBA" id="ARBA00022801"/>
    </source>
</evidence>
<dbReference type="PANTHER" id="PTHR33653">
    <property type="entry name" value="RIBONUCLEASE VAPC2"/>
    <property type="match status" value="1"/>
</dbReference>
<evidence type="ECO:0000256" key="4">
    <source>
        <dbReference type="ARBA" id="ARBA00022723"/>
    </source>
</evidence>
<dbReference type="Proteomes" id="UP000277766">
    <property type="component" value="Unassembled WGS sequence"/>
</dbReference>
<dbReference type="Pfam" id="PF01850">
    <property type="entry name" value="PIN"/>
    <property type="match status" value="1"/>
</dbReference>
<comment type="cofactor">
    <cofactor evidence="1">
        <name>Mg(2+)</name>
        <dbReference type="ChEBI" id="CHEBI:18420"/>
    </cofactor>
</comment>
<dbReference type="GO" id="GO:0004518">
    <property type="term" value="F:nuclease activity"/>
    <property type="evidence" value="ECO:0007669"/>
    <property type="project" value="UniProtKB-KW"/>
</dbReference>
<name>A0A431VQ54_9DEIO</name>
<dbReference type="InterPro" id="IPR029060">
    <property type="entry name" value="PIN-like_dom_sf"/>
</dbReference>
<proteinExistence type="inferred from homology"/>
<dbReference type="RefSeq" id="WP_126352938.1">
    <property type="nucleotide sequence ID" value="NZ_CP086385.1"/>
</dbReference>
<evidence type="ECO:0000256" key="2">
    <source>
        <dbReference type="ARBA" id="ARBA00022649"/>
    </source>
</evidence>
<evidence type="ECO:0000256" key="3">
    <source>
        <dbReference type="ARBA" id="ARBA00022722"/>
    </source>
</evidence>
<evidence type="ECO:0000256" key="6">
    <source>
        <dbReference type="ARBA" id="ARBA00022842"/>
    </source>
</evidence>
<dbReference type="InterPro" id="IPR050556">
    <property type="entry name" value="Type_II_TA_system_RNase"/>
</dbReference>
<dbReference type="InterPro" id="IPR002716">
    <property type="entry name" value="PIN_dom"/>
</dbReference>
<dbReference type="OrthoDB" id="68010at2"/>
<reference evidence="9 10" key="1">
    <citation type="submission" date="2018-12" db="EMBL/GenBank/DDBJ databases">
        <title>Deinococcus radiophilus ATCC 27603 genome sequencing and assembly.</title>
        <authorList>
            <person name="Maclea K.S."/>
            <person name="Maynard C.R."/>
        </authorList>
    </citation>
    <scope>NUCLEOTIDE SEQUENCE [LARGE SCALE GENOMIC DNA]</scope>
    <source>
        <strain evidence="9 10">ATCC 27603</strain>
    </source>
</reference>
<comment type="caution">
    <text evidence="9">The sequence shown here is derived from an EMBL/GenBank/DDBJ whole genome shotgun (WGS) entry which is preliminary data.</text>
</comment>
<organism evidence="9 10">
    <name type="scientific">Deinococcus radiophilus</name>
    <dbReference type="NCBI Taxonomy" id="32062"/>
    <lineage>
        <taxon>Bacteria</taxon>
        <taxon>Thermotogati</taxon>
        <taxon>Deinococcota</taxon>
        <taxon>Deinococci</taxon>
        <taxon>Deinococcales</taxon>
        <taxon>Deinococcaceae</taxon>
        <taxon>Deinococcus</taxon>
    </lineage>
</organism>
<dbReference type="Gene3D" id="3.40.50.1010">
    <property type="entry name" value="5'-nuclease"/>
    <property type="match status" value="1"/>
</dbReference>
<dbReference type="EMBL" id="RXPE01000031">
    <property type="protein sequence ID" value="RTR25311.1"/>
    <property type="molecule type" value="Genomic_DNA"/>
</dbReference>
<sequence length="138" mass="15250">MTICLDTNVLSALFTGEEGAGELARQLFHHQQQESLIIHAAVRAELMALPGMNAAMLDQQLSRLSITVDTHTPAAIWDETARTFAEYAQRRRKSGGGQPRRLLADFFIGAHAAEIGARLMTLDPQHYRQAFPGLELLP</sequence>
<keyword evidence="5" id="KW-0378">Hydrolase</keyword>
<evidence type="ECO:0000256" key="1">
    <source>
        <dbReference type="ARBA" id="ARBA00001946"/>
    </source>
</evidence>